<dbReference type="EMBL" id="MNAD01000670">
    <property type="protein sequence ID" value="OJT11226.1"/>
    <property type="molecule type" value="Genomic_DNA"/>
</dbReference>
<dbReference type="Pfam" id="PF01393">
    <property type="entry name" value="Chromo_shadow"/>
    <property type="match status" value="1"/>
</dbReference>
<dbReference type="Proteomes" id="UP000184267">
    <property type="component" value="Unassembled WGS sequence"/>
</dbReference>
<reference evidence="5 6" key="1">
    <citation type="submission" date="2016-10" db="EMBL/GenBank/DDBJ databases">
        <title>Genome sequence of the basidiomycete white-rot fungus Trametes pubescens.</title>
        <authorList>
            <person name="Makela M.R."/>
            <person name="Granchi Z."/>
            <person name="Peng M."/>
            <person name="De Vries R.P."/>
            <person name="Grigoriev I."/>
            <person name="Riley R."/>
            <person name="Hilden K."/>
        </authorList>
    </citation>
    <scope>NUCLEOTIDE SEQUENCE [LARGE SCALE GENOMIC DNA]</scope>
    <source>
        <strain evidence="5 6">FBCC735</strain>
    </source>
</reference>
<feature type="domain" description="Chromo" evidence="4">
    <location>
        <begin position="64"/>
        <end position="126"/>
    </location>
</feature>
<comment type="subcellular location">
    <subcellularLocation>
        <location evidence="1">Nucleus</location>
    </subcellularLocation>
</comment>
<dbReference type="PANTHER" id="PTHR22812">
    <property type="entry name" value="CHROMOBOX PROTEIN"/>
    <property type="match status" value="1"/>
</dbReference>
<comment type="caution">
    <text evidence="5">The sequence shown here is derived from an EMBL/GenBank/DDBJ whole genome shotgun (WGS) entry which is preliminary data.</text>
</comment>
<keyword evidence="6" id="KW-1185">Reference proteome</keyword>
<gene>
    <name evidence="5" type="ORF">TRAPUB_12270</name>
</gene>
<dbReference type="GO" id="GO:0006338">
    <property type="term" value="P:chromatin remodeling"/>
    <property type="evidence" value="ECO:0007669"/>
    <property type="project" value="UniProtKB-ARBA"/>
</dbReference>
<dbReference type="SUPFAM" id="SSF54160">
    <property type="entry name" value="Chromo domain-like"/>
    <property type="match status" value="2"/>
</dbReference>
<evidence type="ECO:0000256" key="1">
    <source>
        <dbReference type="ARBA" id="ARBA00004123"/>
    </source>
</evidence>
<feature type="compositionally biased region" description="Acidic residues" evidence="3">
    <location>
        <begin position="42"/>
        <end position="64"/>
    </location>
</feature>
<dbReference type="OrthoDB" id="433924at2759"/>
<accession>A0A1M2VUL4</accession>
<dbReference type="InterPro" id="IPR023780">
    <property type="entry name" value="Chromo_domain"/>
</dbReference>
<dbReference type="InterPro" id="IPR000953">
    <property type="entry name" value="Chromo/chromo_shadow_dom"/>
</dbReference>
<dbReference type="PROSITE" id="PS50013">
    <property type="entry name" value="CHROMO_2"/>
    <property type="match status" value="1"/>
</dbReference>
<evidence type="ECO:0000256" key="2">
    <source>
        <dbReference type="ARBA" id="ARBA00023242"/>
    </source>
</evidence>
<feature type="region of interest" description="Disordered" evidence="3">
    <location>
        <begin position="1"/>
        <end position="64"/>
    </location>
</feature>
<evidence type="ECO:0000259" key="4">
    <source>
        <dbReference type="PROSITE" id="PS50013"/>
    </source>
</evidence>
<evidence type="ECO:0000313" key="6">
    <source>
        <dbReference type="Proteomes" id="UP000184267"/>
    </source>
</evidence>
<dbReference type="GO" id="GO:0005634">
    <property type="term" value="C:nucleus"/>
    <property type="evidence" value="ECO:0007669"/>
    <property type="project" value="UniProtKB-SubCell"/>
</dbReference>
<dbReference type="AlphaFoldDB" id="A0A1M2VUL4"/>
<sequence length="307" mass="33970">MPKATSKGDVSGSESEHEHTRSAKKSASASSKSASKDKGRADDDESAPEPAASDDEDGSDEEEYEIEAILDAKHGTFPEGRIGYLVKWKGYGDEHNSWVDEKDAEGAKVLITEFWKRSKKGGRKSEPVKAKPAAKARKSPAKDADSDIEDPPAKKRGRPSKAASAPSDDDEEDPPVKQKKPRKSTGTAAKGPRRKSAADAMDEDVEVPTKYTDMHKLKEAGTWEHLIQSIDTVERTESGELYVYFTLKNGKGHGRENSDLCKKKMPYKVCQTAVSRHTALTRPNQLIEFYESNLRWKATDEDDVMEE</sequence>
<dbReference type="InterPro" id="IPR016197">
    <property type="entry name" value="Chromo-like_dom_sf"/>
</dbReference>
<name>A0A1M2VUL4_TRAPU</name>
<organism evidence="5 6">
    <name type="scientific">Trametes pubescens</name>
    <name type="common">White-rot fungus</name>
    <dbReference type="NCBI Taxonomy" id="154538"/>
    <lineage>
        <taxon>Eukaryota</taxon>
        <taxon>Fungi</taxon>
        <taxon>Dikarya</taxon>
        <taxon>Basidiomycota</taxon>
        <taxon>Agaricomycotina</taxon>
        <taxon>Agaricomycetes</taxon>
        <taxon>Polyporales</taxon>
        <taxon>Polyporaceae</taxon>
        <taxon>Trametes</taxon>
    </lineage>
</organism>
<dbReference type="InterPro" id="IPR008251">
    <property type="entry name" value="Chromo_shadow_dom"/>
</dbReference>
<dbReference type="OMA" id="GMEENSW"/>
<keyword evidence="2" id="KW-0539">Nucleus</keyword>
<feature type="region of interest" description="Disordered" evidence="3">
    <location>
        <begin position="114"/>
        <end position="206"/>
    </location>
</feature>
<dbReference type="SMART" id="SM00298">
    <property type="entry name" value="CHROMO"/>
    <property type="match status" value="1"/>
</dbReference>
<proteinExistence type="predicted"/>
<dbReference type="Pfam" id="PF00385">
    <property type="entry name" value="Chromo"/>
    <property type="match status" value="1"/>
</dbReference>
<evidence type="ECO:0000313" key="5">
    <source>
        <dbReference type="EMBL" id="OJT11226.1"/>
    </source>
</evidence>
<dbReference type="STRING" id="154538.A0A1M2VUL4"/>
<evidence type="ECO:0000256" key="3">
    <source>
        <dbReference type="SAM" id="MobiDB-lite"/>
    </source>
</evidence>
<protein>
    <submittedName>
        <fullName evidence="5">Chromatin-associated protein swi6</fullName>
    </submittedName>
</protein>
<dbReference type="InterPro" id="IPR051219">
    <property type="entry name" value="Heterochromatin_chromo-domain"/>
</dbReference>
<dbReference type="Gene3D" id="2.40.50.40">
    <property type="match status" value="2"/>
</dbReference>